<keyword evidence="3 9" id="KW-1003">Cell membrane</keyword>
<dbReference type="Proteomes" id="UP000625210">
    <property type="component" value="Unassembled WGS sequence"/>
</dbReference>
<name>A0A8J2VDL8_9BACL</name>
<dbReference type="Gene3D" id="1.20.5.3310">
    <property type="match status" value="1"/>
</dbReference>
<evidence type="ECO:0000256" key="5">
    <source>
        <dbReference type="ARBA" id="ARBA00022927"/>
    </source>
</evidence>
<dbReference type="HAMAP" id="MF_00236">
    <property type="entry name" value="TatA_E"/>
    <property type="match status" value="1"/>
</dbReference>
<keyword evidence="12" id="KW-1185">Reference proteome</keyword>
<organism evidence="11 12">
    <name type="scientific">Marinithermofilum abyssi</name>
    <dbReference type="NCBI Taxonomy" id="1571185"/>
    <lineage>
        <taxon>Bacteria</taxon>
        <taxon>Bacillati</taxon>
        <taxon>Bacillota</taxon>
        <taxon>Bacilli</taxon>
        <taxon>Bacillales</taxon>
        <taxon>Thermoactinomycetaceae</taxon>
        <taxon>Marinithermofilum</taxon>
    </lineage>
</organism>
<dbReference type="NCBIfam" id="NF011430">
    <property type="entry name" value="PRK14861.1"/>
    <property type="match status" value="1"/>
</dbReference>
<reference evidence="11" key="1">
    <citation type="journal article" date="2014" name="Int. J. Syst. Evol. Microbiol.">
        <title>Complete genome sequence of Corynebacterium casei LMG S-19264T (=DSM 44701T), isolated from a smear-ripened cheese.</title>
        <authorList>
            <consortium name="US DOE Joint Genome Institute (JGI-PGF)"/>
            <person name="Walter F."/>
            <person name="Albersmeier A."/>
            <person name="Kalinowski J."/>
            <person name="Ruckert C."/>
        </authorList>
    </citation>
    <scope>NUCLEOTIDE SEQUENCE</scope>
    <source>
        <strain evidence="11">CGMCC 1.15179</strain>
    </source>
</reference>
<keyword evidence="2 9" id="KW-0813">Transport</keyword>
<keyword evidence="7 9" id="KW-0811">Translocation</keyword>
<dbReference type="EMBL" id="BMHQ01000004">
    <property type="protein sequence ID" value="GGE13550.1"/>
    <property type="molecule type" value="Genomic_DNA"/>
</dbReference>
<evidence type="ECO:0000256" key="8">
    <source>
        <dbReference type="ARBA" id="ARBA00023136"/>
    </source>
</evidence>
<gene>
    <name evidence="9" type="primary">tatA</name>
    <name evidence="11" type="ORF">GCM10011571_13750</name>
</gene>
<evidence type="ECO:0000256" key="1">
    <source>
        <dbReference type="ARBA" id="ARBA00004162"/>
    </source>
</evidence>
<feature type="region of interest" description="Disordered" evidence="10">
    <location>
        <begin position="45"/>
        <end position="72"/>
    </location>
</feature>
<dbReference type="AlphaFoldDB" id="A0A8J2VDL8"/>
<evidence type="ECO:0000256" key="3">
    <source>
        <dbReference type="ARBA" id="ARBA00022475"/>
    </source>
</evidence>
<comment type="function">
    <text evidence="9">Part of the twin-arginine translocation (Tat) system that transports large folded proteins containing a characteristic twin-arginine motif in their signal peptide across membranes. TatA could form the protein-conducting channel of the Tat system.</text>
</comment>
<protein>
    <recommendedName>
        <fullName evidence="9">Sec-independent protein translocase protein TatA</fullName>
    </recommendedName>
</protein>
<dbReference type="NCBIfam" id="TIGR01411">
    <property type="entry name" value="tatAE"/>
    <property type="match status" value="1"/>
</dbReference>
<evidence type="ECO:0000256" key="9">
    <source>
        <dbReference type="HAMAP-Rule" id="MF_00236"/>
    </source>
</evidence>
<keyword evidence="8 9" id="KW-0472">Membrane</keyword>
<dbReference type="RefSeq" id="WP_188647166.1">
    <property type="nucleotide sequence ID" value="NZ_BMHQ01000004.1"/>
</dbReference>
<feature type="transmembrane region" description="Helical" evidence="9">
    <location>
        <begin position="6"/>
        <end position="23"/>
    </location>
</feature>
<dbReference type="PANTHER" id="PTHR42982">
    <property type="entry name" value="SEC-INDEPENDENT PROTEIN TRANSLOCASE PROTEIN TATA"/>
    <property type="match status" value="1"/>
</dbReference>
<feature type="compositionally biased region" description="Basic and acidic residues" evidence="10">
    <location>
        <begin position="50"/>
        <end position="72"/>
    </location>
</feature>
<keyword evidence="5 9" id="KW-0653">Protein transport</keyword>
<dbReference type="InterPro" id="IPR006312">
    <property type="entry name" value="TatA/E"/>
</dbReference>
<accession>A0A8J2VDL8</accession>
<dbReference type="GO" id="GO:0033281">
    <property type="term" value="C:TAT protein transport complex"/>
    <property type="evidence" value="ECO:0007669"/>
    <property type="project" value="UniProtKB-UniRule"/>
</dbReference>
<dbReference type="PANTHER" id="PTHR42982:SF1">
    <property type="entry name" value="SEC-INDEPENDENT PROTEIN TRANSLOCASE PROTEIN TATA"/>
    <property type="match status" value="1"/>
</dbReference>
<dbReference type="GO" id="GO:0008320">
    <property type="term" value="F:protein transmembrane transporter activity"/>
    <property type="evidence" value="ECO:0007669"/>
    <property type="project" value="UniProtKB-UniRule"/>
</dbReference>
<keyword evidence="6 9" id="KW-1133">Transmembrane helix</keyword>
<evidence type="ECO:0000313" key="12">
    <source>
        <dbReference type="Proteomes" id="UP000625210"/>
    </source>
</evidence>
<dbReference type="InterPro" id="IPR003369">
    <property type="entry name" value="TatA/B/E"/>
</dbReference>
<evidence type="ECO:0000313" key="11">
    <source>
        <dbReference type="EMBL" id="GGE13550.1"/>
    </source>
</evidence>
<sequence length="72" mass="8049">MLTNIGLPGLILILLLALILFGPKRLPEMGRAFGRTIKEFKESTSGIFSDDDKKEEKKKEAATDQKDSSKRI</sequence>
<dbReference type="GO" id="GO:0043953">
    <property type="term" value="P:protein transport by the Tat complex"/>
    <property type="evidence" value="ECO:0007669"/>
    <property type="project" value="UniProtKB-UniRule"/>
</dbReference>
<evidence type="ECO:0000256" key="7">
    <source>
        <dbReference type="ARBA" id="ARBA00023010"/>
    </source>
</evidence>
<proteinExistence type="inferred from homology"/>
<evidence type="ECO:0000256" key="2">
    <source>
        <dbReference type="ARBA" id="ARBA00022448"/>
    </source>
</evidence>
<comment type="subcellular location">
    <subcellularLocation>
        <location evidence="1 9">Cell membrane</location>
        <topology evidence="1 9">Single-pass membrane protein</topology>
    </subcellularLocation>
</comment>
<comment type="caution">
    <text evidence="11">The sequence shown here is derived from an EMBL/GenBank/DDBJ whole genome shotgun (WGS) entry which is preliminary data.</text>
</comment>
<keyword evidence="4 9" id="KW-0812">Transmembrane</keyword>
<comment type="similarity">
    <text evidence="9">Belongs to the TatA/E family.</text>
</comment>
<evidence type="ECO:0000256" key="4">
    <source>
        <dbReference type="ARBA" id="ARBA00022692"/>
    </source>
</evidence>
<dbReference type="PRINTS" id="PR01506">
    <property type="entry name" value="TATBPROTEIN"/>
</dbReference>
<evidence type="ECO:0000256" key="10">
    <source>
        <dbReference type="SAM" id="MobiDB-lite"/>
    </source>
</evidence>
<reference evidence="11" key="2">
    <citation type="submission" date="2020-09" db="EMBL/GenBank/DDBJ databases">
        <authorList>
            <person name="Sun Q."/>
            <person name="Zhou Y."/>
        </authorList>
    </citation>
    <scope>NUCLEOTIDE SEQUENCE</scope>
    <source>
        <strain evidence="11">CGMCC 1.15179</strain>
    </source>
</reference>
<dbReference type="Pfam" id="PF02416">
    <property type="entry name" value="TatA_B_E"/>
    <property type="match status" value="1"/>
</dbReference>
<evidence type="ECO:0000256" key="6">
    <source>
        <dbReference type="ARBA" id="ARBA00022989"/>
    </source>
</evidence>
<comment type="subunit">
    <text evidence="9">Forms a complex with TatC.</text>
</comment>